<feature type="transmembrane region" description="Helical" evidence="5">
    <location>
        <begin position="24"/>
        <end position="49"/>
    </location>
</feature>
<keyword evidence="4 5" id="KW-0472">Membrane</keyword>
<dbReference type="PROSITE" id="PS50850">
    <property type="entry name" value="MFS"/>
    <property type="match status" value="1"/>
</dbReference>
<feature type="transmembrane region" description="Helical" evidence="5">
    <location>
        <begin position="251"/>
        <end position="273"/>
    </location>
</feature>
<dbReference type="InterPro" id="IPR011701">
    <property type="entry name" value="MFS"/>
</dbReference>
<feature type="domain" description="Major facilitator superfamily (MFS) profile" evidence="6">
    <location>
        <begin position="1"/>
        <end position="397"/>
    </location>
</feature>
<dbReference type="Gene3D" id="1.20.1250.20">
    <property type="entry name" value="MFS general substrate transporter like domains"/>
    <property type="match status" value="2"/>
</dbReference>
<evidence type="ECO:0000259" key="6">
    <source>
        <dbReference type="PROSITE" id="PS50850"/>
    </source>
</evidence>
<evidence type="ECO:0000256" key="3">
    <source>
        <dbReference type="ARBA" id="ARBA00022989"/>
    </source>
</evidence>
<dbReference type="EMBL" id="JAQZAO010000002">
    <property type="protein sequence ID" value="MDD7964929.1"/>
    <property type="molecule type" value="Genomic_DNA"/>
</dbReference>
<dbReference type="PANTHER" id="PTHR11360">
    <property type="entry name" value="MONOCARBOXYLATE TRANSPORTER"/>
    <property type="match status" value="1"/>
</dbReference>
<feature type="transmembrane region" description="Helical" evidence="5">
    <location>
        <begin position="87"/>
        <end position="106"/>
    </location>
</feature>
<protein>
    <submittedName>
        <fullName evidence="7">MFS transporter</fullName>
    </submittedName>
</protein>
<sequence length="402" mass="41231">MTLLGASGFRSAPGVFVEPLHAEFGWSTATISSAVSLNLLLYGVVSPFAAALMERFGMRRVVSIALLLVAAGSGLTVFMSAAWQLVLLWGVLVGVGTGSMALAFVATVTGRWFVARRGLVSGVLTAAQAAGGLVFLPLMAHLAGSVGWRLASLVVAAGALVVVPLVLLLLRDRPSDVGTVAHGAAPGEAEPEEVVTTGAARRTVAVLADAARAGTFWLLAGGFAICGATTVGLLNTHFVPAAHDHGMPATTAAGLLAVVGVFDVVGTIASGWFTDRVDPRKLLAVYYVLRGASLAFLPFLLAPTAAPPLWAFIIFYGLDWVATVPPTVALCRERFGARAPIVFGWVFAAHQLGSAIAAVGAGLVRDLTGAYDGAWWGAGALCVVAAGLSLAISRRAGIPSVR</sequence>
<gene>
    <name evidence="7" type="ORF">PGB27_06150</name>
</gene>
<comment type="subcellular location">
    <subcellularLocation>
        <location evidence="1">Cell membrane</location>
        <topology evidence="1">Multi-pass membrane protein</topology>
    </subcellularLocation>
</comment>
<feature type="transmembrane region" description="Helical" evidence="5">
    <location>
        <begin position="118"/>
        <end position="140"/>
    </location>
</feature>
<feature type="transmembrane region" description="Helical" evidence="5">
    <location>
        <begin position="61"/>
        <end position="81"/>
    </location>
</feature>
<dbReference type="SUPFAM" id="SSF103473">
    <property type="entry name" value="MFS general substrate transporter"/>
    <property type="match status" value="1"/>
</dbReference>
<keyword evidence="3 5" id="KW-1133">Transmembrane helix</keyword>
<dbReference type="PANTHER" id="PTHR11360:SF284">
    <property type="entry name" value="EG:103B4.3 PROTEIN-RELATED"/>
    <property type="match status" value="1"/>
</dbReference>
<comment type="caution">
    <text evidence="7">The sequence shown here is derived from an EMBL/GenBank/DDBJ whole genome shotgun (WGS) entry which is preliminary data.</text>
</comment>
<feature type="transmembrane region" description="Helical" evidence="5">
    <location>
        <begin position="309"/>
        <end position="330"/>
    </location>
</feature>
<feature type="transmembrane region" description="Helical" evidence="5">
    <location>
        <begin position="146"/>
        <end position="170"/>
    </location>
</feature>
<evidence type="ECO:0000256" key="4">
    <source>
        <dbReference type="ARBA" id="ARBA00023136"/>
    </source>
</evidence>
<evidence type="ECO:0000313" key="8">
    <source>
        <dbReference type="Proteomes" id="UP001300763"/>
    </source>
</evidence>
<organism evidence="7 8">
    <name type="scientific">Actinomycetospora lemnae</name>
    <dbReference type="NCBI Taxonomy" id="3019891"/>
    <lineage>
        <taxon>Bacteria</taxon>
        <taxon>Bacillati</taxon>
        <taxon>Actinomycetota</taxon>
        <taxon>Actinomycetes</taxon>
        <taxon>Pseudonocardiales</taxon>
        <taxon>Pseudonocardiaceae</taxon>
        <taxon>Actinomycetospora</taxon>
    </lineage>
</organism>
<dbReference type="InterPro" id="IPR036259">
    <property type="entry name" value="MFS_trans_sf"/>
</dbReference>
<feature type="transmembrane region" description="Helical" evidence="5">
    <location>
        <begin position="216"/>
        <end position="239"/>
    </location>
</feature>
<dbReference type="InterPro" id="IPR050327">
    <property type="entry name" value="Proton-linked_MCT"/>
</dbReference>
<accession>A0ABT5SQ35</accession>
<reference evidence="7 8" key="1">
    <citation type="submission" date="2023-02" db="EMBL/GenBank/DDBJ databases">
        <title>Genome sequencing required for Actinomycetospora new species description.</title>
        <authorList>
            <person name="Saimee Y."/>
            <person name="Duangmal K."/>
        </authorList>
    </citation>
    <scope>NUCLEOTIDE SEQUENCE [LARGE SCALE GENOMIC DNA]</scope>
    <source>
        <strain evidence="7 8">DW7H6</strain>
    </source>
</reference>
<feature type="transmembrane region" description="Helical" evidence="5">
    <location>
        <begin position="285"/>
        <end position="303"/>
    </location>
</feature>
<evidence type="ECO:0000313" key="7">
    <source>
        <dbReference type="EMBL" id="MDD7964929.1"/>
    </source>
</evidence>
<evidence type="ECO:0000256" key="2">
    <source>
        <dbReference type="ARBA" id="ARBA00022692"/>
    </source>
</evidence>
<dbReference type="InterPro" id="IPR020846">
    <property type="entry name" value="MFS_dom"/>
</dbReference>
<keyword evidence="2 5" id="KW-0812">Transmembrane</keyword>
<keyword evidence="8" id="KW-1185">Reference proteome</keyword>
<proteinExistence type="predicted"/>
<feature type="transmembrane region" description="Helical" evidence="5">
    <location>
        <begin position="342"/>
        <end position="361"/>
    </location>
</feature>
<name>A0ABT5SQ35_9PSEU</name>
<dbReference type="Proteomes" id="UP001300763">
    <property type="component" value="Unassembled WGS sequence"/>
</dbReference>
<dbReference type="Pfam" id="PF07690">
    <property type="entry name" value="MFS_1"/>
    <property type="match status" value="1"/>
</dbReference>
<evidence type="ECO:0000256" key="1">
    <source>
        <dbReference type="ARBA" id="ARBA00004651"/>
    </source>
</evidence>
<evidence type="ECO:0000256" key="5">
    <source>
        <dbReference type="SAM" id="Phobius"/>
    </source>
</evidence>
<dbReference type="CDD" id="cd17355">
    <property type="entry name" value="MFS_YcxA_like"/>
    <property type="match status" value="1"/>
</dbReference>
<feature type="transmembrane region" description="Helical" evidence="5">
    <location>
        <begin position="373"/>
        <end position="392"/>
    </location>
</feature>